<evidence type="ECO:0000313" key="3">
    <source>
        <dbReference type="EMBL" id="KTT69054.1"/>
    </source>
</evidence>
<dbReference type="SUPFAM" id="SSF48452">
    <property type="entry name" value="TPR-like"/>
    <property type="match status" value="1"/>
</dbReference>
<dbReference type="Proteomes" id="UP000072867">
    <property type="component" value="Unassembled WGS sequence"/>
</dbReference>
<evidence type="ECO:0000256" key="1">
    <source>
        <dbReference type="PROSITE-ProRule" id="PRU00339"/>
    </source>
</evidence>
<proteinExistence type="predicted"/>
<gene>
    <name evidence="3" type="ORF">NS319_11590</name>
</gene>
<dbReference type="GO" id="GO:0042834">
    <property type="term" value="F:peptidoglycan binding"/>
    <property type="evidence" value="ECO:0007669"/>
    <property type="project" value="InterPro"/>
</dbReference>
<reference evidence="3 4" key="1">
    <citation type="journal article" date="2016" name="Front. Microbiol.">
        <title>Genomic Resource of Rice Seed Associated Bacteria.</title>
        <authorList>
            <person name="Midha S."/>
            <person name="Bansal K."/>
            <person name="Sharma S."/>
            <person name="Kumar N."/>
            <person name="Patil P.P."/>
            <person name="Chaudhry V."/>
            <person name="Patil P.B."/>
        </authorList>
    </citation>
    <scope>NUCLEOTIDE SEQUENCE [LARGE SCALE GENOMIC DNA]</scope>
    <source>
        <strain evidence="3 4">NS319</strain>
    </source>
</reference>
<keyword evidence="1" id="KW-0802">TPR repeat</keyword>
<dbReference type="STRING" id="33051.SB4_13035"/>
<dbReference type="SUPFAM" id="SSF110997">
    <property type="entry name" value="Sporulation related repeat"/>
    <property type="match status" value="1"/>
</dbReference>
<dbReference type="EMBL" id="LDTD01000077">
    <property type="protein sequence ID" value="KTT69054.1"/>
    <property type="molecule type" value="Genomic_DNA"/>
</dbReference>
<dbReference type="PATRIC" id="fig|33051.3.peg.3522"/>
<dbReference type="InterPro" id="IPR019734">
    <property type="entry name" value="TPR_rpt"/>
</dbReference>
<accession>A0A147HVY2</accession>
<dbReference type="Gene3D" id="1.25.40.10">
    <property type="entry name" value="Tetratricopeptide repeat domain"/>
    <property type="match status" value="1"/>
</dbReference>
<sequence>MTPMTTIRTLLTCSVGALIAGCTVTGHRTAQLGEATGPAAEARATAALADQTRRVLAQRDGDGAVALAERLVAADPHQAAYRALLGQGYLQAGRFASARQAFTDALQLDPQDGRSALNLALAMIAGGNGQGARALLQRHAGAIPAADLGLALSLSGDPAEGVRILTAAAREQGASVKTRQNLALSLALAGQWDMARMAASADMAPADVEARMQEWASFVATTSPADQVASLLGVRPASDRGQPLVLALNAAPSAAVVQDMVQALPQPAAPEAIDDAPAQMAEAPATPPAVEDSSAARILYAARQEVVQPLAPQPLAAPTQEARVRRMAAGLVTTPALLRRAEERRKTLRPKGDWNVQIGAFGKEDGAQKAWALLTRRFAGLSDYAPQSGTIRRPGGNLYRLSVGNLTRTDADALCRRYRGAGGACFVRRQADDRMAYWARPGVGMASL</sequence>
<evidence type="ECO:0000259" key="2">
    <source>
        <dbReference type="PROSITE" id="PS51724"/>
    </source>
</evidence>
<dbReference type="Pfam" id="PF14559">
    <property type="entry name" value="TPR_19"/>
    <property type="match status" value="1"/>
</dbReference>
<evidence type="ECO:0000313" key="4">
    <source>
        <dbReference type="Proteomes" id="UP000072867"/>
    </source>
</evidence>
<dbReference type="Pfam" id="PF05036">
    <property type="entry name" value="SPOR"/>
    <property type="match status" value="1"/>
</dbReference>
<feature type="domain" description="SPOR" evidence="2">
    <location>
        <begin position="348"/>
        <end position="431"/>
    </location>
</feature>
<dbReference type="AlphaFoldDB" id="A0A147HVY2"/>
<name>A0A147HVY2_9SPHN</name>
<dbReference type="InterPro" id="IPR007730">
    <property type="entry name" value="SPOR-like_dom"/>
</dbReference>
<dbReference type="InterPro" id="IPR036680">
    <property type="entry name" value="SPOR-like_sf"/>
</dbReference>
<feature type="repeat" description="TPR" evidence="1">
    <location>
        <begin position="79"/>
        <end position="112"/>
    </location>
</feature>
<dbReference type="Gene3D" id="3.30.70.1070">
    <property type="entry name" value="Sporulation related repeat"/>
    <property type="match status" value="1"/>
</dbReference>
<protein>
    <recommendedName>
        <fullName evidence="2">SPOR domain-containing protein</fullName>
    </recommendedName>
</protein>
<dbReference type="PROSITE" id="PS50005">
    <property type="entry name" value="TPR"/>
    <property type="match status" value="1"/>
</dbReference>
<organism evidence="3 4">
    <name type="scientific">Sphingomonas sanguinis</name>
    <dbReference type="NCBI Taxonomy" id="33051"/>
    <lineage>
        <taxon>Bacteria</taxon>
        <taxon>Pseudomonadati</taxon>
        <taxon>Pseudomonadota</taxon>
        <taxon>Alphaproteobacteria</taxon>
        <taxon>Sphingomonadales</taxon>
        <taxon>Sphingomonadaceae</taxon>
        <taxon>Sphingomonas</taxon>
    </lineage>
</organism>
<dbReference type="SMART" id="SM00028">
    <property type="entry name" value="TPR"/>
    <property type="match status" value="1"/>
</dbReference>
<comment type="caution">
    <text evidence="3">The sequence shown here is derived from an EMBL/GenBank/DDBJ whole genome shotgun (WGS) entry which is preliminary data.</text>
</comment>
<dbReference type="PROSITE" id="PS51724">
    <property type="entry name" value="SPOR"/>
    <property type="match status" value="1"/>
</dbReference>
<dbReference type="InterPro" id="IPR011990">
    <property type="entry name" value="TPR-like_helical_dom_sf"/>
</dbReference>